<organism evidence="2 3">
    <name type="scientific">Microseira wollei NIES-4236</name>
    <dbReference type="NCBI Taxonomy" id="2530354"/>
    <lineage>
        <taxon>Bacteria</taxon>
        <taxon>Bacillati</taxon>
        <taxon>Cyanobacteriota</taxon>
        <taxon>Cyanophyceae</taxon>
        <taxon>Oscillatoriophycideae</taxon>
        <taxon>Aerosakkonematales</taxon>
        <taxon>Aerosakkonemataceae</taxon>
        <taxon>Microseira</taxon>
    </lineage>
</organism>
<dbReference type="InterPro" id="IPR013424">
    <property type="entry name" value="Ice-binding_C"/>
</dbReference>
<evidence type="ECO:0008006" key="4">
    <source>
        <dbReference type="Google" id="ProtNLM"/>
    </source>
</evidence>
<feature type="chain" id="PRO_5043382880" description="PEP-CTERM protein-sorting domain-containing protein" evidence="1">
    <location>
        <begin position="27"/>
        <end position="183"/>
    </location>
</feature>
<dbReference type="EMBL" id="BLAY01000121">
    <property type="protein sequence ID" value="GET41413.1"/>
    <property type="molecule type" value="Genomic_DNA"/>
</dbReference>
<evidence type="ECO:0000313" key="2">
    <source>
        <dbReference type="EMBL" id="GET41413.1"/>
    </source>
</evidence>
<sequence>MKLKQFAFVAGTALAMLVFTSGKSQAGTLIQNAELATPPSGATVIGECRDAGLCKPGDLLELNYRTTSSSVYAINDTAFDFTKFIYTILPGQDATWDPASTFGFFGTKEISSDGKVLTFSNGVFRAGATALFSAVNSGNTPVRTTATFEGTPAASVPEPTAVVGVLVAGALGTALKKKRVAAN</sequence>
<protein>
    <recommendedName>
        <fullName evidence="4">PEP-CTERM protein-sorting domain-containing protein</fullName>
    </recommendedName>
</protein>
<comment type="caution">
    <text evidence="2">The sequence shown here is derived from an EMBL/GenBank/DDBJ whole genome shotgun (WGS) entry which is preliminary data.</text>
</comment>
<dbReference type="AlphaFoldDB" id="A0AAV3XIL2"/>
<keyword evidence="1" id="KW-0732">Signal</keyword>
<dbReference type="RefSeq" id="WP_226587697.1">
    <property type="nucleotide sequence ID" value="NZ_BLAY01000121.1"/>
</dbReference>
<feature type="signal peptide" evidence="1">
    <location>
        <begin position="1"/>
        <end position="26"/>
    </location>
</feature>
<gene>
    <name evidence="2" type="ORF">MiSe_62250</name>
</gene>
<dbReference type="Proteomes" id="UP001050975">
    <property type="component" value="Unassembled WGS sequence"/>
</dbReference>
<evidence type="ECO:0000256" key="1">
    <source>
        <dbReference type="SAM" id="SignalP"/>
    </source>
</evidence>
<name>A0AAV3XIL2_9CYAN</name>
<accession>A0AAV3XIL2</accession>
<dbReference type="NCBIfam" id="TIGR02595">
    <property type="entry name" value="PEP_CTERM"/>
    <property type="match status" value="1"/>
</dbReference>
<reference evidence="2" key="1">
    <citation type="submission" date="2019-10" db="EMBL/GenBank/DDBJ databases">
        <title>Draft genome sequece of Microseira wollei NIES-4236.</title>
        <authorList>
            <person name="Yamaguchi H."/>
            <person name="Suzuki S."/>
            <person name="Kawachi M."/>
        </authorList>
    </citation>
    <scope>NUCLEOTIDE SEQUENCE</scope>
    <source>
        <strain evidence="2">NIES-4236</strain>
    </source>
</reference>
<evidence type="ECO:0000313" key="3">
    <source>
        <dbReference type="Proteomes" id="UP001050975"/>
    </source>
</evidence>
<proteinExistence type="predicted"/>
<keyword evidence="3" id="KW-1185">Reference proteome</keyword>